<dbReference type="InterPro" id="IPR051486">
    <property type="entry name" value="Hcy_S-methyltransferase"/>
</dbReference>
<dbReference type="Proteomes" id="UP001630127">
    <property type="component" value="Unassembled WGS sequence"/>
</dbReference>
<evidence type="ECO:0000256" key="3">
    <source>
        <dbReference type="ARBA" id="ARBA00022723"/>
    </source>
</evidence>
<evidence type="ECO:0000256" key="4">
    <source>
        <dbReference type="ARBA" id="ARBA00022833"/>
    </source>
</evidence>
<dbReference type="GO" id="GO:0032259">
    <property type="term" value="P:methylation"/>
    <property type="evidence" value="ECO:0007669"/>
    <property type="project" value="UniProtKB-KW"/>
</dbReference>
<dbReference type="EMBL" id="JBJUIK010000012">
    <property type="protein sequence ID" value="KAL3510791.1"/>
    <property type="molecule type" value="Genomic_DNA"/>
</dbReference>
<proteinExistence type="predicted"/>
<evidence type="ECO:0000259" key="5">
    <source>
        <dbReference type="Pfam" id="PF02574"/>
    </source>
</evidence>
<evidence type="ECO:0000256" key="1">
    <source>
        <dbReference type="ARBA" id="ARBA00022603"/>
    </source>
</evidence>
<organism evidence="6 7">
    <name type="scientific">Cinchona calisaya</name>
    <dbReference type="NCBI Taxonomy" id="153742"/>
    <lineage>
        <taxon>Eukaryota</taxon>
        <taxon>Viridiplantae</taxon>
        <taxon>Streptophyta</taxon>
        <taxon>Embryophyta</taxon>
        <taxon>Tracheophyta</taxon>
        <taxon>Spermatophyta</taxon>
        <taxon>Magnoliopsida</taxon>
        <taxon>eudicotyledons</taxon>
        <taxon>Gunneridae</taxon>
        <taxon>Pentapetalae</taxon>
        <taxon>asterids</taxon>
        <taxon>lamiids</taxon>
        <taxon>Gentianales</taxon>
        <taxon>Rubiaceae</taxon>
        <taxon>Cinchonoideae</taxon>
        <taxon>Cinchoneae</taxon>
        <taxon>Cinchona</taxon>
    </lineage>
</organism>
<evidence type="ECO:0000256" key="2">
    <source>
        <dbReference type="ARBA" id="ARBA00022679"/>
    </source>
</evidence>
<dbReference type="InterPro" id="IPR003726">
    <property type="entry name" value="HCY_dom"/>
</dbReference>
<dbReference type="GO" id="GO:0046872">
    <property type="term" value="F:metal ion binding"/>
    <property type="evidence" value="ECO:0007669"/>
    <property type="project" value="UniProtKB-KW"/>
</dbReference>
<dbReference type="SUPFAM" id="SSF82282">
    <property type="entry name" value="Homocysteine S-methyltransferase"/>
    <property type="match status" value="1"/>
</dbReference>
<evidence type="ECO:0000313" key="6">
    <source>
        <dbReference type="EMBL" id="KAL3510791.1"/>
    </source>
</evidence>
<sequence length="200" mass="22022">MGAGTPGVFGNWGRYISHFILSGLQLQHQLEVVVLELVDGSKCCGHYGPNVNLDTLKDFHRRRLQVLVEAGANLPAFETIPNKLEAQACAELLKEENVQIPSWVCFTSVDGKNAPSGESFKECPDLTGKAIIFYPNSGKIWDGVAKNGWWRDAGAKLISGCCRTTPTTIHAISKVLKERSRFLSQKGSISEHCSRFHLPL</sequence>
<keyword evidence="2" id="KW-0808">Transferase</keyword>
<dbReference type="GO" id="GO:0008168">
    <property type="term" value="F:methyltransferase activity"/>
    <property type="evidence" value="ECO:0007669"/>
    <property type="project" value="UniProtKB-KW"/>
</dbReference>
<dbReference type="Gene3D" id="3.20.20.330">
    <property type="entry name" value="Homocysteine-binding-like domain"/>
    <property type="match status" value="2"/>
</dbReference>
<dbReference type="Pfam" id="PF02574">
    <property type="entry name" value="S-methyl_trans"/>
    <property type="match status" value="2"/>
</dbReference>
<keyword evidence="1" id="KW-0489">Methyltransferase</keyword>
<keyword evidence="7" id="KW-1185">Reference proteome</keyword>
<name>A0ABD2YW43_9GENT</name>
<feature type="domain" description="Hcy-binding" evidence="5">
    <location>
        <begin position="42"/>
        <end position="123"/>
    </location>
</feature>
<reference evidence="6 7" key="1">
    <citation type="submission" date="2024-11" db="EMBL/GenBank/DDBJ databases">
        <title>A near-complete genome assembly of Cinchona calisaya.</title>
        <authorList>
            <person name="Lian D.C."/>
            <person name="Zhao X.W."/>
            <person name="Wei L."/>
        </authorList>
    </citation>
    <scope>NUCLEOTIDE SEQUENCE [LARGE SCALE GENOMIC DNA]</scope>
    <source>
        <tissue evidence="6">Nenye</tissue>
    </source>
</reference>
<protein>
    <recommendedName>
        <fullName evidence="5">Hcy-binding domain-containing protein</fullName>
    </recommendedName>
</protein>
<dbReference type="InterPro" id="IPR036589">
    <property type="entry name" value="HCY_dom_sf"/>
</dbReference>
<gene>
    <name evidence="6" type="ORF">ACH5RR_030192</name>
</gene>
<comment type="caution">
    <text evidence="6">The sequence shown here is derived from an EMBL/GenBank/DDBJ whole genome shotgun (WGS) entry which is preliminary data.</text>
</comment>
<dbReference type="PANTHER" id="PTHR46015:SF7">
    <property type="entry name" value="HOMOCYSTEINE S-METHYLTRANSFERASE 1"/>
    <property type="match status" value="1"/>
</dbReference>
<dbReference type="PANTHER" id="PTHR46015">
    <property type="entry name" value="ZGC:172121"/>
    <property type="match status" value="1"/>
</dbReference>
<feature type="domain" description="Hcy-binding" evidence="5">
    <location>
        <begin position="130"/>
        <end position="175"/>
    </location>
</feature>
<evidence type="ECO:0000313" key="7">
    <source>
        <dbReference type="Proteomes" id="UP001630127"/>
    </source>
</evidence>
<keyword evidence="4" id="KW-0862">Zinc</keyword>
<accession>A0ABD2YW43</accession>
<dbReference type="AlphaFoldDB" id="A0ABD2YW43"/>
<keyword evidence="3" id="KW-0479">Metal-binding</keyword>